<reference evidence="5" key="2">
    <citation type="journal article" date="2018" name="Sci. Data">
        <title>The draft genome sequence of cork oak.</title>
        <authorList>
            <person name="Ramos A.M."/>
            <person name="Usie A."/>
            <person name="Barbosa P."/>
            <person name="Barros P.M."/>
            <person name="Capote T."/>
            <person name="Chaves I."/>
            <person name="Simoes F."/>
            <person name="Abreu I."/>
            <person name="Carrasquinho I."/>
            <person name="Faro C."/>
            <person name="Guimaraes J.B."/>
            <person name="Mendonca D."/>
            <person name="Nobrega F."/>
            <person name="Rodrigues L."/>
            <person name="Saibo N.J.M."/>
            <person name="Varela M.C."/>
            <person name="Egas C."/>
            <person name="Matos J."/>
            <person name="Miguel C.M."/>
            <person name="Oliveira M.M."/>
            <person name="Ricardo C.P."/>
            <person name="Goncalves S."/>
        </authorList>
    </citation>
    <scope>NUCLEOTIDE SEQUENCE [LARGE SCALE GENOMIC DNA]</scope>
    <source>
        <strain evidence="5">HL8</strain>
    </source>
</reference>
<proteinExistence type="predicted"/>
<evidence type="ECO:0000313" key="5">
    <source>
        <dbReference type="EMBL" id="KAK7856690.1"/>
    </source>
</evidence>
<feature type="domain" description="GST C-terminal" evidence="4">
    <location>
        <begin position="1"/>
        <end position="115"/>
    </location>
</feature>
<comment type="catalytic activity">
    <reaction evidence="3">
        <text>RX + glutathione = an S-substituted glutathione + a halide anion + H(+)</text>
        <dbReference type="Rhea" id="RHEA:16437"/>
        <dbReference type="ChEBI" id="CHEBI:15378"/>
        <dbReference type="ChEBI" id="CHEBI:16042"/>
        <dbReference type="ChEBI" id="CHEBI:17792"/>
        <dbReference type="ChEBI" id="CHEBI:57925"/>
        <dbReference type="ChEBI" id="CHEBI:90779"/>
        <dbReference type="EC" id="2.5.1.18"/>
    </reaction>
</comment>
<feature type="non-terminal residue" evidence="5">
    <location>
        <position position="231"/>
    </location>
</feature>
<dbReference type="CDD" id="cd03185">
    <property type="entry name" value="GST_C_Tau"/>
    <property type="match status" value="2"/>
</dbReference>
<dbReference type="Gene3D" id="1.20.1050.10">
    <property type="match status" value="2"/>
</dbReference>
<sequence length="231" mass="26353">MYKHDIRAYVLPSIWNAFIKQGKDQEEAIVTAQENLGFVERQLTGKKFFNGETIGLVDLAFGWLANMLSALEEVCGATLIDDEKFPLLLEWIQNFADAPIIKESWPPRDKLITKYQALHEVLPSIWNAFIKQGKDQEEAIVTAQENLGFVERQLTGKKFFNGETIGLLDLAFGWLANLLSVLEEVCGVTLIDHEKFPLLLEWIQNLADAPIIKESWPPRDKLITKYQALHE</sequence>
<reference evidence="5" key="3">
    <citation type="submission" date="2023-07" db="EMBL/GenBank/DDBJ databases">
        <title>An improved reference 1 genome and first organelle genomes of Quercus suber.</title>
        <authorList>
            <consortium name="Genosuber Consortium"/>
            <person name="Usie A."/>
            <person name="Serra O."/>
            <person name="Barros P."/>
        </authorList>
    </citation>
    <scope>NUCLEOTIDE SEQUENCE</scope>
    <source>
        <strain evidence="5">HL8</strain>
        <tissue evidence="5">Leaves</tissue>
    </source>
</reference>
<dbReference type="InterPro" id="IPR004046">
    <property type="entry name" value="GST_C"/>
</dbReference>
<dbReference type="InterPro" id="IPR045073">
    <property type="entry name" value="Omega/Tau-like"/>
</dbReference>
<dbReference type="InterPro" id="IPR036282">
    <property type="entry name" value="Glutathione-S-Trfase_C_sf"/>
</dbReference>
<organism evidence="5">
    <name type="scientific">Quercus suber</name>
    <name type="common">Cork oak</name>
    <dbReference type="NCBI Taxonomy" id="58331"/>
    <lineage>
        <taxon>Eukaryota</taxon>
        <taxon>Viridiplantae</taxon>
        <taxon>Streptophyta</taxon>
        <taxon>Embryophyta</taxon>
        <taxon>Tracheophyta</taxon>
        <taxon>Spermatophyta</taxon>
        <taxon>Magnoliopsida</taxon>
        <taxon>eudicotyledons</taxon>
        <taxon>Gunneridae</taxon>
        <taxon>Pentapetalae</taxon>
        <taxon>rosids</taxon>
        <taxon>fabids</taxon>
        <taxon>Fagales</taxon>
        <taxon>Fagaceae</taxon>
        <taxon>Quercus</taxon>
    </lineage>
</organism>
<evidence type="ECO:0000259" key="4">
    <source>
        <dbReference type="PROSITE" id="PS50405"/>
    </source>
</evidence>
<name>A0AAW0LZ31_QUESU</name>
<dbReference type="GO" id="GO:0005737">
    <property type="term" value="C:cytoplasm"/>
    <property type="evidence" value="ECO:0007669"/>
    <property type="project" value="TreeGrafter"/>
</dbReference>
<dbReference type="EC" id="2.5.1.18" evidence="1"/>
<dbReference type="PROSITE" id="PS50405">
    <property type="entry name" value="GST_CTER"/>
    <property type="match status" value="1"/>
</dbReference>
<evidence type="ECO:0000256" key="3">
    <source>
        <dbReference type="ARBA" id="ARBA00047960"/>
    </source>
</evidence>
<reference evidence="5" key="1">
    <citation type="submission" date="2017-12" db="EMBL/GenBank/DDBJ databases">
        <authorList>
            <person name="Barbosa P."/>
            <person name="Usie A."/>
            <person name="Ramos A.M."/>
        </authorList>
    </citation>
    <scope>NUCLEOTIDE SEQUENCE</scope>
    <source>
        <strain evidence="5">HL8</strain>
        <tissue evidence="5">Leaves</tissue>
    </source>
</reference>
<evidence type="ECO:0000256" key="2">
    <source>
        <dbReference type="ARBA" id="ARBA00022679"/>
    </source>
</evidence>
<dbReference type="InterPro" id="IPR045074">
    <property type="entry name" value="GST_C_Tau"/>
</dbReference>
<gene>
    <name evidence="5" type="primary">GST23_21</name>
    <name evidence="5" type="ORF">CFP56_022119</name>
</gene>
<dbReference type="FunFam" id="1.20.1050.10:FF:000012">
    <property type="entry name" value="Tau class glutathione S-transferase"/>
    <property type="match status" value="2"/>
</dbReference>
<dbReference type="InterPro" id="IPR010987">
    <property type="entry name" value="Glutathione-S-Trfase_C-like"/>
</dbReference>
<keyword evidence="2 5" id="KW-0808">Transferase</keyword>
<dbReference type="PANTHER" id="PTHR11260:SF762">
    <property type="entry name" value="GLUTATHIONE TRANSFERASE"/>
    <property type="match status" value="1"/>
</dbReference>
<protein>
    <recommendedName>
        <fullName evidence="1">glutathione transferase</fullName>
        <ecNumber evidence="1">2.5.1.18</ecNumber>
    </recommendedName>
</protein>
<dbReference type="EMBL" id="PKMF04000034">
    <property type="protein sequence ID" value="KAK7856690.1"/>
    <property type="molecule type" value="Genomic_DNA"/>
</dbReference>
<dbReference type="GO" id="GO:0006749">
    <property type="term" value="P:glutathione metabolic process"/>
    <property type="evidence" value="ECO:0007669"/>
    <property type="project" value="InterPro"/>
</dbReference>
<comment type="caution">
    <text evidence="5">The sequence shown here is derived from an EMBL/GenBank/DDBJ whole genome shotgun (WGS) entry which is preliminary data.</text>
</comment>
<dbReference type="PANTHER" id="PTHR11260">
    <property type="entry name" value="GLUTATHIONE S-TRANSFERASE, GST, SUPERFAMILY, GST DOMAIN CONTAINING"/>
    <property type="match status" value="1"/>
</dbReference>
<dbReference type="AlphaFoldDB" id="A0AAW0LZ31"/>
<dbReference type="Pfam" id="PF00043">
    <property type="entry name" value="GST_C"/>
    <property type="match status" value="2"/>
</dbReference>
<dbReference type="SUPFAM" id="SSF47616">
    <property type="entry name" value="GST C-terminal domain-like"/>
    <property type="match status" value="2"/>
</dbReference>
<dbReference type="GO" id="GO:0004364">
    <property type="term" value="F:glutathione transferase activity"/>
    <property type="evidence" value="ECO:0007669"/>
    <property type="project" value="UniProtKB-EC"/>
</dbReference>
<accession>A0AAW0LZ31</accession>
<evidence type="ECO:0000256" key="1">
    <source>
        <dbReference type="ARBA" id="ARBA00012452"/>
    </source>
</evidence>